<evidence type="ECO:0008006" key="9">
    <source>
        <dbReference type="Google" id="ProtNLM"/>
    </source>
</evidence>
<dbReference type="Proteomes" id="UP000290189">
    <property type="component" value="Unassembled WGS sequence"/>
</dbReference>
<geneLocation type="mitochondrion" evidence="7"/>
<dbReference type="GO" id="GO:0008270">
    <property type="term" value="F:zinc ion binding"/>
    <property type="evidence" value="ECO:0007669"/>
    <property type="project" value="UniProtKB-KW"/>
</dbReference>
<dbReference type="Pfam" id="PF13832">
    <property type="entry name" value="zf-HC5HC2H_2"/>
    <property type="match status" value="1"/>
</dbReference>
<accession>A0A3P3YD47</accession>
<dbReference type="InterPro" id="IPR019787">
    <property type="entry name" value="Znf_PHD-finger"/>
</dbReference>
<dbReference type="PANTHER" id="PTHR13793">
    <property type="entry name" value="PHD FINGER PROTEINS"/>
    <property type="match status" value="1"/>
</dbReference>
<dbReference type="InterPro" id="IPR011011">
    <property type="entry name" value="Znf_FYVE_PHD"/>
</dbReference>
<dbReference type="EMBL" id="OVEO01000009">
    <property type="protein sequence ID" value="SPQ98107.1"/>
    <property type="molecule type" value="Genomic_DNA"/>
</dbReference>
<dbReference type="Gene3D" id="3.30.40.10">
    <property type="entry name" value="Zinc/RING finger domain, C3HC4 (zinc finger)"/>
    <property type="match status" value="2"/>
</dbReference>
<dbReference type="PROSITE" id="PS50016">
    <property type="entry name" value="ZF_PHD_2"/>
    <property type="match status" value="1"/>
</dbReference>
<dbReference type="PROSITE" id="PS01359">
    <property type="entry name" value="ZF_PHD_1"/>
    <property type="match status" value="1"/>
</dbReference>
<dbReference type="Pfam" id="PF13831">
    <property type="entry name" value="PHD_2"/>
    <property type="match status" value="1"/>
</dbReference>
<dbReference type="InterPro" id="IPR019786">
    <property type="entry name" value="Zinc_finger_PHD-type_CS"/>
</dbReference>
<dbReference type="PANTHER" id="PTHR13793:SF107">
    <property type="entry name" value="BROMODOMAIN-CONTAINING PROTEIN HOMOLOG"/>
    <property type="match status" value="1"/>
</dbReference>
<evidence type="ECO:0000313" key="8">
    <source>
        <dbReference type="Proteomes" id="UP000290189"/>
    </source>
</evidence>
<organism evidence="7 8">
    <name type="scientific">Plasmodiophora brassicae</name>
    <name type="common">Clubroot disease agent</name>
    <dbReference type="NCBI Taxonomy" id="37360"/>
    <lineage>
        <taxon>Eukaryota</taxon>
        <taxon>Sar</taxon>
        <taxon>Rhizaria</taxon>
        <taxon>Endomyxa</taxon>
        <taxon>Phytomyxea</taxon>
        <taxon>Plasmodiophorida</taxon>
        <taxon>Plasmodiophoridae</taxon>
        <taxon>Plasmodiophora</taxon>
    </lineage>
</organism>
<keyword evidence="3" id="KW-0862">Zinc</keyword>
<dbReference type="PROSITE" id="PS51805">
    <property type="entry name" value="EPHD"/>
    <property type="match status" value="1"/>
</dbReference>
<evidence type="ECO:0000256" key="1">
    <source>
        <dbReference type="ARBA" id="ARBA00022723"/>
    </source>
</evidence>
<dbReference type="InterPro" id="IPR050701">
    <property type="entry name" value="Histone_Mod_Regulator"/>
</dbReference>
<dbReference type="AlphaFoldDB" id="A0A3P3YD47"/>
<feature type="domain" description="PHD-type" evidence="6">
    <location>
        <begin position="97"/>
        <end position="209"/>
    </location>
</feature>
<sequence length="222" mass="24583">MSSGCMISRTISYTGRPRPPRAVLVLAMAADIVDREFAGELQRFSKEDCCDVCREVDGELVYCSSCEVAVHSHCYGAPLSVAIPEGDWICDGCTWGQTVCALCPRMGGAMKRTTDWRWAHIGCAIWVPEVYFRFADRCDALDLMQIPANRYTMECFVCKTKRGAAFKCSDPSCSQTFHVPCAMVRGVTFEYKEVSGAPDLVYAYCCKKKGTSARSSSSSKFK</sequence>
<evidence type="ECO:0000256" key="3">
    <source>
        <dbReference type="ARBA" id="ARBA00022833"/>
    </source>
</evidence>
<dbReference type="InterPro" id="IPR034732">
    <property type="entry name" value="EPHD"/>
</dbReference>
<feature type="domain" description="PHD-type" evidence="5">
    <location>
        <begin position="47"/>
        <end position="96"/>
    </location>
</feature>
<evidence type="ECO:0000259" key="6">
    <source>
        <dbReference type="PROSITE" id="PS51805"/>
    </source>
</evidence>
<keyword evidence="7" id="KW-0496">Mitochondrion</keyword>
<evidence type="ECO:0000259" key="5">
    <source>
        <dbReference type="PROSITE" id="PS50016"/>
    </source>
</evidence>
<evidence type="ECO:0000256" key="4">
    <source>
        <dbReference type="PROSITE-ProRule" id="PRU00146"/>
    </source>
</evidence>
<proteinExistence type="predicted"/>
<dbReference type="GO" id="GO:0006357">
    <property type="term" value="P:regulation of transcription by RNA polymerase II"/>
    <property type="evidence" value="ECO:0007669"/>
    <property type="project" value="TreeGrafter"/>
</dbReference>
<protein>
    <recommendedName>
        <fullName evidence="9">PHD-type domain-containing protein</fullName>
    </recommendedName>
</protein>
<dbReference type="InterPro" id="IPR001965">
    <property type="entry name" value="Znf_PHD"/>
</dbReference>
<keyword evidence="1" id="KW-0479">Metal-binding</keyword>
<evidence type="ECO:0000256" key="2">
    <source>
        <dbReference type="ARBA" id="ARBA00022771"/>
    </source>
</evidence>
<evidence type="ECO:0000313" key="7">
    <source>
        <dbReference type="EMBL" id="SPQ98107.1"/>
    </source>
</evidence>
<reference evidence="7 8" key="1">
    <citation type="submission" date="2018-03" db="EMBL/GenBank/DDBJ databases">
        <authorList>
            <person name="Fogelqvist J."/>
        </authorList>
    </citation>
    <scope>NUCLEOTIDE SEQUENCE [LARGE SCALE GENOMIC DNA]</scope>
</reference>
<keyword evidence="2 4" id="KW-0863">Zinc-finger</keyword>
<name>A0A3P3YD47_PLABS</name>
<gene>
    <name evidence="7" type="ORF">PLBR_LOCUS5322</name>
</gene>
<dbReference type="InterPro" id="IPR013083">
    <property type="entry name" value="Znf_RING/FYVE/PHD"/>
</dbReference>
<dbReference type="SUPFAM" id="SSF57903">
    <property type="entry name" value="FYVE/PHD zinc finger"/>
    <property type="match status" value="1"/>
</dbReference>
<dbReference type="SMART" id="SM00249">
    <property type="entry name" value="PHD"/>
    <property type="match status" value="2"/>
</dbReference>